<dbReference type="InterPro" id="IPR016031">
    <property type="entry name" value="Trp_RNA-bd_attenuator-like_dom"/>
</dbReference>
<dbReference type="InterPro" id="IPR002838">
    <property type="entry name" value="AIM24"/>
</dbReference>
<dbReference type="OrthoDB" id="9779518at2"/>
<accession>A0A174UU89</accession>
<dbReference type="Pfam" id="PF01987">
    <property type="entry name" value="AIM24"/>
    <property type="match status" value="1"/>
</dbReference>
<dbReference type="Proteomes" id="UP000095485">
    <property type="component" value="Unassembled WGS sequence"/>
</dbReference>
<evidence type="ECO:0000313" key="3">
    <source>
        <dbReference type="Proteomes" id="UP000095485"/>
    </source>
</evidence>
<dbReference type="PANTHER" id="PTHR43657:SF1">
    <property type="entry name" value="ALTERED INHERITANCE OF MITOCHONDRIA PROTEIN 24, MITOCHONDRIAL"/>
    <property type="match status" value="1"/>
</dbReference>
<dbReference type="EMBL" id="QSVN01000006">
    <property type="protein sequence ID" value="RGO32763.1"/>
    <property type="molecule type" value="Genomic_DNA"/>
</dbReference>
<sequence length="227" mass="24313">MRYEIKGDTLPVVICYLEGGEKMITEGGGMSWMSPNMKMETTTNGGIGKAFGRMFSGEHIFQNIYTAQAGKGMIAFASCFPGSIKAFEIGPGREMVFQKSAFLASEAGVELSVFFNKKFSSGLFGGEGFIMQKVSGQGTVFAEFDGHVVEYELNAGQEIVVDTGHLAAMDASCQIEIKSVPGVKNMLFGGEGIFNTIIHGPGKVWLQTMPISNVAGALRPYMPSSGK</sequence>
<reference evidence="1 3" key="1">
    <citation type="submission" date="2015-09" db="EMBL/GenBank/DDBJ databases">
        <authorList>
            <consortium name="Pathogen Informatics"/>
        </authorList>
    </citation>
    <scope>NUCLEOTIDE SEQUENCE [LARGE SCALE GENOMIC DNA]</scope>
    <source>
        <strain evidence="1 3">2789STDY5834914</strain>
    </source>
</reference>
<dbReference type="SUPFAM" id="SSF51219">
    <property type="entry name" value="TRAP-like"/>
    <property type="match status" value="1"/>
</dbReference>
<proteinExistence type="predicted"/>
<dbReference type="Gene3D" id="3.60.160.10">
    <property type="entry name" value="Mitochondrial biogenesis AIM24"/>
    <property type="match status" value="1"/>
</dbReference>
<dbReference type="RefSeq" id="WP_055284883.1">
    <property type="nucleotide sequence ID" value="NZ_CABMEZ010000006.1"/>
</dbReference>
<evidence type="ECO:0000313" key="1">
    <source>
        <dbReference type="EMBL" id="CUQ23577.1"/>
    </source>
</evidence>
<gene>
    <name evidence="2" type="ORF">DXB16_07970</name>
    <name evidence="1" type="ORF">ERS852526_03228</name>
</gene>
<dbReference type="AlphaFoldDB" id="A0A174UU89"/>
<dbReference type="GeneID" id="96230499"/>
<evidence type="ECO:0000313" key="4">
    <source>
        <dbReference type="Proteomes" id="UP000261285"/>
    </source>
</evidence>
<organism evidence="1 3">
    <name type="scientific">Dorea longicatena</name>
    <dbReference type="NCBI Taxonomy" id="88431"/>
    <lineage>
        <taxon>Bacteria</taxon>
        <taxon>Bacillati</taxon>
        <taxon>Bacillota</taxon>
        <taxon>Clostridia</taxon>
        <taxon>Lachnospirales</taxon>
        <taxon>Lachnospiraceae</taxon>
        <taxon>Dorea</taxon>
    </lineage>
</organism>
<name>A0A174UU89_9FIRM</name>
<protein>
    <submittedName>
        <fullName evidence="1">Protein of uncharacterized function DUF124</fullName>
    </submittedName>
    <submittedName>
        <fullName evidence="2">TIGR00266 family protein</fullName>
    </submittedName>
</protein>
<reference evidence="2 4" key="2">
    <citation type="submission" date="2018-08" db="EMBL/GenBank/DDBJ databases">
        <title>A genome reference for cultivated species of the human gut microbiota.</title>
        <authorList>
            <person name="Zou Y."/>
            <person name="Xue W."/>
            <person name="Luo G."/>
        </authorList>
    </citation>
    <scope>NUCLEOTIDE SEQUENCE [LARGE SCALE GENOMIC DNA]</scope>
    <source>
        <strain evidence="2 4">OM02-16</strain>
    </source>
</reference>
<dbReference type="Proteomes" id="UP000261285">
    <property type="component" value="Unassembled WGS sequence"/>
</dbReference>
<evidence type="ECO:0000313" key="2">
    <source>
        <dbReference type="EMBL" id="RGO32763.1"/>
    </source>
</evidence>
<dbReference type="PANTHER" id="PTHR43657">
    <property type="entry name" value="TRYPTOPHAN RNA-BINDING ATTENUATOR PROTEIN-LIKE PROTEIN"/>
    <property type="match status" value="1"/>
</dbReference>
<dbReference type="STRING" id="88431.ERS852423_02521"/>
<dbReference type="NCBIfam" id="TIGR00266">
    <property type="entry name" value="TIGR00266 family protein"/>
    <property type="match status" value="1"/>
</dbReference>
<dbReference type="InterPro" id="IPR036983">
    <property type="entry name" value="AIM24_sf"/>
</dbReference>
<dbReference type="EMBL" id="CZAY01000034">
    <property type="protein sequence ID" value="CUQ23577.1"/>
    <property type="molecule type" value="Genomic_DNA"/>
</dbReference>